<keyword evidence="3" id="KW-0233">DNA recombination</keyword>
<dbReference type="PANTHER" id="PTHR30349:SF64">
    <property type="entry name" value="PROPHAGE INTEGRASE INTD-RELATED"/>
    <property type="match status" value="1"/>
</dbReference>
<dbReference type="Gene3D" id="1.10.443.10">
    <property type="entry name" value="Intergrase catalytic core"/>
    <property type="match status" value="1"/>
</dbReference>
<dbReference type="RefSeq" id="WP_192760066.1">
    <property type="nucleotide sequence ID" value="NZ_JADBDZ010000001.1"/>
</dbReference>
<feature type="region of interest" description="Disordered" evidence="4">
    <location>
        <begin position="449"/>
        <end position="529"/>
    </location>
</feature>
<accession>A0ABR9JSH7</accession>
<feature type="domain" description="Tyr recombinase" evidence="5">
    <location>
        <begin position="232"/>
        <end position="448"/>
    </location>
</feature>
<organism evidence="6 7">
    <name type="scientific">Actinomadura algeriensis</name>
    <dbReference type="NCBI Taxonomy" id="1679523"/>
    <lineage>
        <taxon>Bacteria</taxon>
        <taxon>Bacillati</taxon>
        <taxon>Actinomycetota</taxon>
        <taxon>Actinomycetes</taxon>
        <taxon>Streptosporangiales</taxon>
        <taxon>Thermomonosporaceae</taxon>
        <taxon>Actinomadura</taxon>
    </lineage>
</organism>
<dbReference type="Gene3D" id="1.10.150.130">
    <property type="match status" value="1"/>
</dbReference>
<dbReference type="PANTHER" id="PTHR30349">
    <property type="entry name" value="PHAGE INTEGRASE-RELATED"/>
    <property type="match status" value="1"/>
</dbReference>
<feature type="compositionally biased region" description="Basic and acidic residues" evidence="4">
    <location>
        <begin position="461"/>
        <end position="484"/>
    </location>
</feature>
<evidence type="ECO:0000259" key="5">
    <source>
        <dbReference type="PROSITE" id="PS51898"/>
    </source>
</evidence>
<proteinExistence type="inferred from homology"/>
<reference evidence="6 7" key="1">
    <citation type="submission" date="2020-10" db="EMBL/GenBank/DDBJ databases">
        <title>Sequencing the genomes of 1000 actinobacteria strains.</title>
        <authorList>
            <person name="Klenk H.-P."/>
        </authorList>
    </citation>
    <scope>NUCLEOTIDE SEQUENCE [LARGE SCALE GENOMIC DNA]</scope>
    <source>
        <strain evidence="6 7">DSM 46744</strain>
    </source>
</reference>
<evidence type="ECO:0000256" key="3">
    <source>
        <dbReference type="ARBA" id="ARBA00023172"/>
    </source>
</evidence>
<dbReference type="EMBL" id="JADBDZ010000001">
    <property type="protein sequence ID" value="MBE1533529.1"/>
    <property type="molecule type" value="Genomic_DNA"/>
</dbReference>
<gene>
    <name evidence="6" type="ORF">H4W34_003362</name>
</gene>
<comment type="caution">
    <text evidence="6">The sequence shown here is derived from an EMBL/GenBank/DDBJ whole genome shotgun (WGS) entry which is preliminary data.</text>
</comment>
<evidence type="ECO:0000313" key="6">
    <source>
        <dbReference type="EMBL" id="MBE1533529.1"/>
    </source>
</evidence>
<evidence type="ECO:0000256" key="2">
    <source>
        <dbReference type="ARBA" id="ARBA00023125"/>
    </source>
</evidence>
<dbReference type="InterPro" id="IPR011010">
    <property type="entry name" value="DNA_brk_join_enz"/>
</dbReference>
<evidence type="ECO:0000313" key="7">
    <source>
        <dbReference type="Proteomes" id="UP000627838"/>
    </source>
</evidence>
<dbReference type="InterPro" id="IPR002104">
    <property type="entry name" value="Integrase_catalytic"/>
</dbReference>
<dbReference type="PROSITE" id="PS51898">
    <property type="entry name" value="TYR_RECOMBINASE"/>
    <property type="match status" value="1"/>
</dbReference>
<protein>
    <submittedName>
        <fullName evidence="6">Integrase</fullName>
    </submittedName>
</protein>
<keyword evidence="2" id="KW-0238">DNA-binding</keyword>
<dbReference type="InterPro" id="IPR050090">
    <property type="entry name" value="Tyrosine_recombinase_XerCD"/>
</dbReference>
<sequence length="529" mass="58072">MKSYQVRFWSIKKVKNRRRPYGVRWLVDGYETSEWFTTRTLADNYRSQLMQAAQRGEAFDTETGLPESMSGAKDSVSWYEHARAYAAANWRGSAAKTRATVADCLASVTRGLVVDERGTPGAEVLHRALAAWAFNRQRMEKATPPEEITAALAWLAKKSIPLADLESPEVLRRALDGMAVNLDGKKAAAKTFKRRRSVFRSCLDRAVEQKAFPANPLDGVRWDPPKTVEQVDPVQVPNPDQARALMAAVPAMAPRVGRHLLAFFACLYFAGLRPSEAVDLKLGDCELPATGWGRLLLGGSSPAAGKQWTDDGRFHQPRGLKSRAEGVKRPVPAAPELVAILRTHVERFGTAEDGRLFRSQQGNRLAPVSYENVRWRDRQHVLTPAQLATPLARRPYDLRHACLSLWLNSGVPAVNVAARAGHSVAMLQSTYAHCIDGDDEIMNRRIDAALGAPSGSPHGTRGTDRPRAEHPRARVPRLFREYRRTTAHSGSPRRIPDGPSEGSGPGQGGAGEVDEPSPGEGARCLHSTG</sequence>
<name>A0ABR9JSH7_9ACTN</name>
<dbReference type="InterPro" id="IPR010998">
    <property type="entry name" value="Integrase_recombinase_N"/>
</dbReference>
<evidence type="ECO:0000256" key="4">
    <source>
        <dbReference type="SAM" id="MobiDB-lite"/>
    </source>
</evidence>
<keyword evidence="7" id="KW-1185">Reference proteome</keyword>
<dbReference type="SUPFAM" id="SSF56349">
    <property type="entry name" value="DNA breaking-rejoining enzymes"/>
    <property type="match status" value="1"/>
</dbReference>
<comment type="similarity">
    <text evidence="1">Belongs to the 'phage' integrase family.</text>
</comment>
<feature type="compositionally biased region" description="Gly residues" evidence="4">
    <location>
        <begin position="501"/>
        <end position="511"/>
    </location>
</feature>
<dbReference type="Proteomes" id="UP000627838">
    <property type="component" value="Unassembled WGS sequence"/>
</dbReference>
<evidence type="ECO:0000256" key="1">
    <source>
        <dbReference type="ARBA" id="ARBA00008857"/>
    </source>
</evidence>
<dbReference type="InterPro" id="IPR013762">
    <property type="entry name" value="Integrase-like_cat_sf"/>
</dbReference>